<evidence type="ECO:0000313" key="1">
    <source>
        <dbReference type="EMBL" id="GMS82619.1"/>
    </source>
</evidence>
<comment type="caution">
    <text evidence="1">The sequence shown here is derived from an EMBL/GenBank/DDBJ whole genome shotgun (WGS) entry which is preliminary data.</text>
</comment>
<evidence type="ECO:0000313" key="2">
    <source>
        <dbReference type="Proteomes" id="UP001432027"/>
    </source>
</evidence>
<proteinExistence type="predicted"/>
<reference evidence="1" key="1">
    <citation type="submission" date="2023-10" db="EMBL/GenBank/DDBJ databases">
        <title>Genome assembly of Pristionchus species.</title>
        <authorList>
            <person name="Yoshida K."/>
            <person name="Sommer R.J."/>
        </authorList>
    </citation>
    <scope>NUCLEOTIDE SEQUENCE</scope>
    <source>
        <strain evidence="1">RS0144</strain>
    </source>
</reference>
<dbReference type="EMBL" id="BTSX01000002">
    <property type="protein sequence ID" value="GMS82619.1"/>
    <property type="molecule type" value="Genomic_DNA"/>
</dbReference>
<gene>
    <name evidence="1" type="ORF">PENTCL1PPCAC_4794</name>
</gene>
<keyword evidence="2" id="KW-1185">Reference proteome</keyword>
<accession>A0AAV5SMQ2</accession>
<protein>
    <recommendedName>
        <fullName evidence="3">Ribosomal protein</fullName>
    </recommendedName>
</protein>
<dbReference type="AlphaFoldDB" id="A0AAV5SMQ2"/>
<name>A0AAV5SMQ2_9BILA</name>
<organism evidence="1 2">
    <name type="scientific">Pristionchus entomophagus</name>
    <dbReference type="NCBI Taxonomy" id="358040"/>
    <lineage>
        <taxon>Eukaryota</taxon>
        <taxon>Metazoa</taxon>
        <taxon>Ecdysozoa</taxon>
        <taxon>Nematoda</taxon>
        <taxon>Chromadorea</taxon>
        <taxon>Rhabditida</taxon>
        <taxon>Rhabditina</taxon>
        <taxon>Diplogasteromorpha</taxon>
        <taxon>Diplogasteroidea</taxon>
        <taxon>Neodiplogasteridae</taxon>
        <taxon>Pristionchus</taxon>
    </lineage>
</organism>
<sequence>MLSLPRIRSTMPGPNIWMRRCVRGVVSRYATVTIRLMSRCRVTIILGCFWSRANVAYAGSQLNQKLSTTIFNCSTASSGA</sequence>
<dbReference type="Proteomes" id="UP001432027">
    <property type="component" value="Unassembled WGS sequence"/>
</dbReference>
<feature type="non-terminal residue" evidence="1">
    <location>
        <position position="80"/>
    </location>
</feature>
<evidence type="ECO:0008006" key="3">
    <source>
        <dbReference type="Google" id="ProtNLM"/>
    </source>
</evidence>